<dbReference type="Pfam" id="PF03358">
    <property type="entry name" value="FMN_red"/>
    <property type="match status" value="1"/>
</dbReference>
<dbReference type="GO" id="GO:0005829">
    <property type="term" value="C:cytosol"/>
    <property type="evidence" value="ECO:0007669"/>
    <property type="project" value="TreeGrafter"/>
</dbReference>
<comment type="caution">
    <text evidence="2">The sequence shown here is derived from an EMBL/GenBank/DDBJ whole genome shotgun (WGS) entry which is preliminary data.</text>
</comment>
<evidence type="ECO:0000313" key="2">
    <source>
        <dbReference type="EMBL" id="MQY30181.1"/>
    </source>
</evidence>
<evidence type="ECO:0000259" key="1">
    <source>
        <dbReference type="Pfam" id="PF03358"/>
    </source>
</evidence>
<dbReference type="PANTHER" id="PTHR30543:SF21">
    <property type="entry name" value="NAD(P)H-DEPENDENT FMN REDUCTASE LOT6"/>
    <property type="match status" value="1"/>
</dbReference>
<sequence length="187" mass="19509">MGVHLLLISGSTRPGSTNTAALRTLQQVVPQGISTHLYNELTTLPAFVPGDGPSPPPVARLRQLLAEADTVLFCTPEYAGLIPGSLKNLLEWTVGTADLHTKPVAWLTVATPGRGDGATASLRTVLGYVGADIIAPACTRIPILSADVSEDGTVPNPEIRTHLATLAATLSEALAHPEAKPRHPPTP</sequence>
<evidence type="ECO:0000313" key="3">
    <source>
        <dbReference type="Proteomes" id="UP000431401"/>
    </source>
</evidence>
<dbReference type="InterPro" id="IPR029039">
    <property type="entry name" value="Flavoprotein-like_sf"/>
</dbReference>
<dbReference type="PANTHER" id="PTHR30543">
    <property type="entry name" value="CHROMATE REDUCTASE"/>
    <property type="match status" value="1"/>
</dbReference>
<dbReference type="Proteomes" id="UP000431401">
    <property type="component" value="Unassembled WGS sequence"/>
</dbReference>
<dbReference type="EMBL" id="WEGI01000013">
    <property type="protein sequence ID" value="MQY30181.1"/>
    <property type="molecule type" value="Genomic_DNA"/>
</dbReference>
<keyword evidence="3" id="KW-1185">Reference proteome</keyword>
<accession>A0A7K0DWN2</accession>
<name>A0A7K0DWN2_9NOCA</name>
<proteinExistence type="predicted"/>
<dbReference type="RefSeq" id="WP_319943685.1">
    <property type="nucleotide sequence ID" value="NZ_WEGI01000013.1"/>
</dbReference>
<dbReference type="InterPro" id="IPR005025">
    <property type="entry name" value="FMN_Rdtase-like_dom"/>
</dbReference>
<dbReference type="SUPFAM" id="SSF52218">
    <property type="entry name" value="Flavoproteins"/>
    <property type="match status" value="1"/>
</dbReference>
<protein>
    <recommendedName>
        <fullName evidence="1">NADPH-dependent FMN reductase-like domain-containing protein</fullName>
    </recommendedName>
</protein>
<feature type="domain" description="NADPH-dependent FMN reductase-like" evidence="1">
    <location>
        <begin position="5"/>
        <end position="134"/>
    </location>
</feature>
<organism evidence="2 3">
    <name type="scientific">Nocardia aurantia</name>
    <dbReference type="NCBI Taxonomy" id="2585199"/>
    <lineage>
        <taxon>Bacteria</taxon>
        <taxon>Bacillati</taxon>
        <taxon>Actinomycetota</taxon>
        <taxon>Actinomycetes</taxon>
        <taxon>Mycobacteriales</taxon>
        <taxon>Nocardiaceae</taxon>
        <taxon>Nocardia</taxon>
    </lineage>
</organism>
<dbReference type="AlphaFoldDB" id="A0A7K0DWN2"/>
<dbReference type="InterPro" id="IPR050712">
    <property type="entry name" value="NAD(P)H-dep_reductase"/>
</dbReference>
<dbReference type="GO" id="GO:0016491">
    <property type="term" value="F:oxidoreductase activity"/>
    <property type="evidence" value="ECO:0007669"/>
    <property type="project" value="InterPro"/>
</dbReference>
<gene>
    <name evidence="2" type="ORF">NRB56_57790</name>
</gene>
<reference evidence="2 3" key="1">
    <citation type="submission" date="2019-10" db="EMBL/GenBank/DDBJ databases">
        <title>Nocardia macrotermitis sp. nov. and Nocardia aurantia sp. nov., isolated from the gut of fungus growing-termite Macrotermes natalensis.</title>
        <authorList>
            <person name="Benndorf R."/>
            <person name="Schwitalla J."/>
            <person name="Martin K."/>
            <person name="De Beer W."/>
            <person name="Kaster A.-K."/>
            <person name="Vollmers J."/>
            <person name="Poulsen M."/>
            <person name="Beemelmanns C."/>
        </authorList>
    </citation>
    <scope>NUCLEOTIDE SEQUENCE [LARGE SCALE GENOMIC DNA]</scope>
    <source>
        <strain evidence="2 3">RB56</strain>
    </source>
</reference>
<dbReference type="GO" id="GO:0010181">
    <property type="term" value="F:FMN binding"/>
    <property type="evidence" value="ECO:0007669"/>
    <property type="project" value="TreeGrafter"/>
</dbReference>
<dbReference type="Gene3D" id="3.40.50.360">
    <property type="match status" value="1"/>
</dbReference>